<comment type="caution">
    <text evidence="3">The sequence shown here is derived from an EMBL/GenBank/DDBJ whole genome shotgun (WGS) entry which is preliminary data.</text>
</comment>
<dbReference type="Pfam" id="PF06605">
    <property type="entry name" value="Prophage_tail"/>
    <property type="match status" value="1"/>
</dbReference>
<feature type="domain" description="Tail spike" evidence="1">
    <location>
        <begin position="100"/>
        <end position="335"/>
    </location>
</feature>
<dbReference type="Gene3D" id="6.20.110.10">
    <property type="match status" value="1"/>
</dbReference>
<sequence length="478" mass="55688">MDILVRDKNGLREEILMDVDYTNFKYEYELNSARNLQFTVYQTSLNAFSFDLVEVESVILYDNQQYVVKSISLGMVGEGQVKEVTAHHISFTCVDIVQRHVTEGEKQYSLYEMLQHGFRENRGGFTFQLRGEFSSETIENLGGITLMDYLQMAVERYGAYLFADNKVWYLYDEAAFFEESDVVLRYRYNTDTVKVQEHTENLRTVVKAYGKKKEETEGRSDDDYYVTAVYKSREVERWGEREAKPVSDERFTNREPLLNWAKTQIIDTPEVSLDLVYTDREPISERKKVWFIHEIMGYNLWLKIERMTVYHPYAQKPPELGFMGRPKDLLQIQQKLQRSVQESEKKLSDTKYNLNNIKDTTDTLYKERIVAEVLEEDTASRIQTSAYQVQLKNNQGDFYFPIVRLEDIEVATPSQNGLMAKEDKTKLDAIESGAQRNNVTEAEKASWNAKQDAFLVSPDGSKWGQSIDNQGVTVWTKL</sequence>
<protein>
    <recommendedName>
        <fullName evidence="5">Prophage tail endopeptidase domain-containing protein</fullName>
    </recommendedName>
</protein>
<evidence type="ECO:0000259" key="2">
    <source>
        <dbReference type="Pfam" id="PF18994"/>
    </source>
</evidence>
<dbReference type="InterPro" id="IPR010572">
    <property type="entry name" value="Tail_dom"/>
</dbReference>
<dbReference type="RefSeq" id="WP_007476894.1">
    <property type="nucleotide sequence ID" value="NZ_KQ130610.1"/>
</dbReference>
<reference evidence="3 4" key="1">
    <citation type="journal article" date="2015" name="Genome Biol. Evol.">
        <title>Comparative Genomics of Listeria Sensu Lato: Genus-Wide Differences in Evolutionary Dynamics and the Progressive Gain of Complex, Potentially Pathogenicity-Related Traits through Lateral Gene Transfer.</title>
        <authorList>
            <person name="Chiara M."/>
            <person name="Caruso M."/>
            <person name="D'Erchia A.M."/>
            <person name="Manzari C."/>
            <person name="Fraccalvieri R."/>
            <person name="Goffredo E."/>
            <person name="Latorre L."/>
            <person name="Miccolupo A."/>
            <person name="Padalino I."/>
            <person name="Santagada G."/>
            <person name="Chiocco D."/>
            <person name="Pesole G."/>
            <person name="Horner D.S."/>
            <person name="Parisi A."/>
        </authorList>
    </citation>
    <scope>NUCLEOTIDE SEQUENCE [LARGE SCALE GENOMIC DNA]</scope>
    <source>
        <strain evidence="3 4">1991</strain>
    </source>
</reference>
<gene>
    <name evidence="3" type="ORF">X560_0375</name>
</gene>
<accession>A0A0J8GE51</accession>
<dbReference type="Proteomes" id="UP000052258">
    <property type="component" value="Unassembled WGS sequence"/>
</dbReference>
<dbReference type="PATRIC" id="fig|1430899.3.peg.384"/>
<dbReference type="OrthoDB" id="2404328at2"/>
<feature type="domain" description="Prophage endopeptidase tail N-terminal" evidence="2">
    <location>
        <begin position="3"/>
        <end position="88"/>
    </location>
</feature>
<name>A0A0J8GE51_9LIST</name>
<organism evidence="3 4">
    <name type="scientific">Listeria fleischmannii 1991</name>
    <dbReference type="NCBI Taxonomy" id="1430899"/>
    <lineage>
        <taxon>Bacteria</taxon>
        <taxon>Bacillati</taxon>
        <taxon>Bacillota</taxon>
        <taxon>Bacilli</taxon>
        <taxon>Bacillales</taxon>
        <taxon>Listeriaceae</taxon>
        <taxon>Listeria</taxon>
    </lineage>
</organism>
<keyword evidence="4" id="KW-1185">Reference proteome</keyword>
<dbReference type="AlphaFoldDB" id="A0A0J8GE51"/>
<dbReference type="Gene3D" id="3.55.50.40">
    <property type="match status" value="1"/>
</dbReference>
<proteinExistence type="predicted"/>
<dbReference type="InterPro" id="IPR044051">
    <property type="entry name" value="Prophage_tail_N"/>
</dbReference>
<evidence type="ECO:0008006" key="5">
    <source>
        <dbReference type="Google" id="ProtNLM"/>
    </source>
</evidence>
<dbReference type="Pfam" id="PF18994">
    <property type="entry name" value="Prophage_tailD1"/>
    <property type="match status" value="1"/>
</dbReference>
<evidence type="ECO:0000259" key="1">
    <source>
        <dbReference type="Pfam" id="PF06605"/>
    </source>
</evidence>
<evidence type="ECO:0000313" key="3">
    <source>
        <dbReference type="EMBL" id="KMT60955.1"/>
    </source>
</evidence>
<evidence type="ECO:0000313" key="4">
    <source>
        <dbReference type="Proteomes" id="UP000052258"/>
    </source>
</evidence>
<dbReference type="EMBL" id="AZHO01000005">
    <property type="protein sequence ID" value="KMT60955.1"/>
    <property type="molecule type" value="Genomic_DNA"/>
</dbReference>